<protein>
    <submittedName>
        <fullName evidence="2">Uncharacterized protein</fullName>
    </submittedName>
</protein>
<accession>A0A382HYB6</accession>
<gene>
    <name evidence="2" type="ORF">METZ01_LOCUS244477</name>
</gene>
<evidence type="ECO:0000313" key="2">
    <source>
        <dbReference type="EMBL" id="SVB91623.1"/>
    </source>
</evidence>
<feature type="transmembrane region" description="Helical" evidence="1">
    <location>
        <begin position="7"/>
        <end position="28"/>
    </location>
</feature>
<sequence length="158" mass="17365">MDLSQEKLLSIGIVILLGVSGLATIVYYKDDVLNSNSGNQEGWIDPITEVENCENCTGQDANHQHTDIMQHFLQTHNVTLIDYHNLNCDGKERPDDGALDDSAGRACKPEYKNLAPTPGDNSEIAIEGNFLEDCEIYADGSGGCFAYVSSYNQFEILD</sequence>
<keyword evidence="1" id="KW-1133">Transmembrane helix</keyword>
<feature type="non-terminal residue" evidence="2">
    <location>
        <position position="158"/>
    </location>
</feature>
<name>A0A382HYB6_9ZZZZ</name>
<evidence type="ECO:0000256" key="1">
    <source>
        <dbReference type="SAM" id="Phobius"/>
    </source>
</evidence>
<keyword evidence="1" id="KW-0812">Transmembrane</keyword>
<dbReference type="EMBL" id="UINC01063707">
    <property type="protein sequence ID" value="SVB91623.1"/>
    <property type="molecule type" value="Genomic_DNA"/>
</dbReference>
<reference evidence="2" key="1">
    <citation type="submission" date="2018-05" db="EMBL/GenBank/DDBJ databases">
        <authorList>
            <person name="Lanie J.A."/>
            <person name="Ng W.-L."/>
            <person name="Kazmierczak K.M."/>
            <person name="Andrzejewski T.M."/>
            <person name="Davidsen T.M."/>
            <person name="Wayne K.J."/>
            <person name="Tettelin H."/>
            <person name="Glass J.I."/>
            <person name="Rusch D."/>
            <person name="Podicherti R."/>
            <person name="Tsui H.-C.T."/>
            <person name="Winkler M.E."/>
        </authorList>
    </citation>
    <scope>NUCLEOTIDE SEQUENCE</scope>
</reference>
<organism evidence="2">
    <name type="scientific">marine metagenome</name>
    <dbReference type="NCBI Taxonomy" id="408172"/>
    <lineage>
        <taxon>unclassified sequences</taxon>
        <taxon>metagenomes</taxon>
        <taxon>ecological metagenomes</taxon>
    </lineage>
</organism>
<proteinExistence type="predicted"/>
<keyword evidence="1" id="KW-0472">Membrane</keyword>
<dbReference type="AlphaFoldDB" id="A0A382HYB6"/>